<dbReference type="InterPro" id="IPR000719">
    <property type="entry name" value="Prot_kinase_dom"/>
</dbReference>
<dbReference type="GO" id="GO:0004672">
    <property type="term" value="F:protein kinase activity"/>
    <property type="evidence" value="ECO:0007669"/>
    <property type="project" value="InterPro"/>
</dbReference>
<dbReference type="PROSITE" id="PS50011">
    <property type="entry name" value="PROTEIN_KINASE_DOM"/>
    <property type="match status" value="1"/>
</dbReference>
<evidence type="ECO:0000259" key="3">
    <source>
        <dbReference type="PROSITE" id="PS50011"/>
    </source>
</evidence>
<dbReference type="InterPro" id="IPR017441">
    <property type="entry name" value="Protein_kinase_ATP_BS"/>
</dbReference>
<dbReference type="InterPro" id="IPR011009">
    <property type="entry name" value="Kinase-like_dom_sf"/>
</dbReference>
<evidence type="ECO:0000313" key="5">
    <source>
        <dbReference type="Proteomes" id="UP000310158"/>
    </source>
</evidence>
<name>A0A4S4M5Q5_9AGAM</name>
<dbReference type="SMART" id="SM00220">
    <property type="entry name" value="S_TKc"/>
    <property type="match status" value="1"/>
</dbReference>
<keyword evidence="1" id="KW-0067">ATP-binding</keyword>
<dbReference type="Gene3D" id="1.10.150.750">
    <property type="match status" value="1"/>
</dbReference>
<dbReference type="GO" id="GO:0005524">
    <property type="term" value="F:ATP binding"/>
    <property type="evidence" value="ECO:0007669"/>
    <property type="project" value="UniProtKB-UniRule"/>
</dbReference>
<dbReference type="OrthoDB" id="3258886at2759"/>
<organism evidence="4 5">
    <name type="scientific">Bondarzewia mesenterica</name>
    <dbReference type="NCBI Taxonomy" id="1095465"/>
    <lineage>
        <taxon>Eukaryota</taxon>
        <taxon>Fungi</taxon>
        <taxon>Dikarya</taxon>
        <taxon>Basidiomycota</taxon>
        <taxon>Agaricomycotina</taxon>
        <taxon>Agaricomycetes</taxon>
        <taxon>Russulales</taxon>
        <taxon>Bondarzewiaceae</taxon>
        <taxon>Bondarzewia</taxon>
    </lineage>
</organism>
<sequence>MAHSFVVARFLPQLSAQWTSHYGFKKAADLVTRPFLALRVYATDIGLGDPSQPTRYAVLFVVSSQKPIGVNKDCFFALGSAVDQKYRALTVNPPISLGGRALYVHTFPKLHACFQGDVDITSSSYSPYRLDESNFHTFCHSVMEDHHNRKKLTHCPSSGGDEPVENGWDTWSGSTTTGMEYLRKPVSCVYELLEYEDPSLLDPPAIYEELLMYKQLAADYSWSGVTKAISWVKESRASTTGCEIKISPCLLTGDGEISRSSNEAFTLHSMRIPFSGDTPAADAPEEPETMGWDDEPEPDFEDVPEPRPAVPAADIKVIAFDLLGTIFDREGAIKEAMLSLAPSEYETRTSRQLLEIYVECEALKSHECPDASYVDIARAAFIDAGRHLGISSMDEVALEKALEMLLRPRLYDDAIQALKDLRVQGYALLGIPSLDLATFAQFIKPYVPPEIIIDMPCSTVASLHCQNHSVFPALLERSQSVHPRIRRAQILVVTSSPFRIIEPACSAGFPTALLRRTDNLESKVSMDTAVPALTTDTLLGLSSELGDPLLSHPAVSAEARADGSFSPFRVRSHYQVTEILGSGSFGNVLGAFHVLTGEEVAIKYEMPKDDKPDEVCVLPYEIQVYRQLRGYQAIPSVRWSGMFGGAYFLILDKLGATLEQIRRVCRGQISMKTVSILAVQMVSHPYWLTRIEFVHSRGIILRDIKPENFAMGIGRRSNFLYLFDFGLARLFVDPVTGEHIPYRSGLVGLGTARYASYNVHFGREHARRDDVEALGNILLFLLHGRLPWQGIYAPNIPAKMLRIGEMKQGKPFFDLLARSPPEFTTYFDHCRGLSFEEKPDYTLLRQIFKKKMKTEGWNDNEKYDWENAKDLEKGTLVPEEYKLDPRFVDGDLDW</sequence>
<evidence type="ECO:0000313" key="4">
    <source>
        <dbReference type="EMBL" id="THH19818.1"/>
    </source>
</evidence>
<dbReference type="Proteomes" id="UP000310158">
    <property type="component" value="Unassembled WGS sequence"/>
</dbReference>
<gene>
    <name evidence="4" type="ORF">EW146_g1422</name>
</gene>
<comment type="caution">
    <text evidence="4">The sequence shown here is derived from an EMBL/GenBank/DDBJ whole genome shotgun (WGS) entry which is preliminary data.</text>
</comment>
<feature type="binding site" evidence="1">
    <location>
        <position position="603"/>
    </location>
    <ligand>
        <name>ATP</name>
        <dbReference type="ChEBI" id="CHEBI:30616"/>
    </ligand>
</feature>
<dbReference type="PANTHER" id="PTHR11909">
    <property type="entry name" value="CASEIN KINASE-RELATED"/>
    <property type="match status" value="1"/>
</dbReference>
<dbReference type="InterPro" id="IPR036412">
    <property type="entry name" value="HAD-like_sf"/>
</dbReference>
<dbReference type="PROSITE" id="PS00107">
    <property type="entry name" value="PROTEIN_KINASE_ATP"/>
    <property type="match status" value="1"/>
</dbReference>
<feature type="compositionally biased region" description="Acidic residues" evidence="2">
    <location>
        <begin position="283"/>
        <end position="303"/>
    </location>
</feature>
<dbReference type="AlphaFoldDB" id="A0A4S4M5Q5"/>
<dbReference type="SUPFAM" id="SSF56784">
    <property type="entry name" value="HAD-like"/>
    <property type="match status" value="1"/>
</dbReference>
<dbReference type="Gene3D" id="1.10.510.10">
    <property type="entry name" value="Transferase(Phosphotransferase) domain 1"/>
    <property type="match status" value="1"/>
</dbReference>
<feature type="region of interest" description="Disordered" evidence="2">
    <location>
        <begin position="276"/>
        <end position="304"/>
    </location>
</feature>
<proteinExistence type="predicted"/>
<keyword evidence="1" id="KW-0547">Nucleotide-binding</keyword>
<dbReference type="EMBL" id="SGPL01000035">
    <property type="protein sequence ID" value="THH19818.1"/>
    <property type="molecule type" value="Genomic_DNA"/>
</dbReference>
<dbReference type="CDD" id="cd14016">
    <property type="entry name" value="STKc_CK1"/>
    <property type="match status" value="1"/>
</dbReference>
<reference evidence="4 5" key="1">
    <citation type="submission" date="2019-02" db="EMBL/GenBank/DDBJ databases">
        <title>Genome sequencing of the rare red list fungi Bondarzewia mesenterica.</title>
        <authorList>
            <person name="Buettner E."/>
            <person name="Kellner H."/>
        </authorList>
    </citation>
    <scope>NUCLEOTIDE SEQUENCE [LARGE SCALE GENOMIC DNA]</scope>
    <source>
        <strain evidence="4 5">DSM 108281</strain>
    </source>
</reference>
<dbReference type="InterPro" id="IPR023214">
    <property type="entry name" value="HAD_sf"/>
</dbReference>
<feature type="domain" description="Protein kinase" evidence="3">
    <location>
        <begin position="574"/>
        <end position="848"/>
    </location>
</feature>
<protein>
    <recommendedName>
        <fullName evidence="3">Protein kinase domain-containing protein</fullName>
    </recommendedName>
</protein>
<evidence type="ECO:0000256" key="1">
    <source>
        <dbReference type="PROSITE-ProRule" id="PRU10141"/>
    </source>
</evidence>
<accession>A0A4S4M5Q5</accession>
<dbReference type="InterPro" id="IPR050235">
    <property type="entry name" value="CK1_Ser-Thr_kinase"/>
</dbReference>
<dbReference type="SUPFAM" id="SSF56112">
    <property type="entry name" value="Protein kinase-like (PK-like)"/>
    <property type="match status" value="1"/>
</dbReference>
<keyword evidence="5" id="KW-1185">Reference proteome</keyword>
<dbReference type="Pfam" id="PF00069">
    <property type="entry name" value="Pkinase"/>
    <property type="match status" value="1"/>
</dbReference>
<dbReference type="Gene3D" id="3.40.50.1000">
    <property type="entry name" value="HAD superfamily/HAD-like"/>
    <property type="match status" value="1"/>
</dbReference>
<evidence type="ECO:0000256" key="2">
    <source>
        <dbReference type="SAM" id="MobiDB-lite"/>
    </source>
</evidence>